<evidence type="ECO:0008006" key="4">
    <source>
        <dbReference type="Google" id="ProtNLM"/>
    </source>
</evidence>
<dbReference type="RefSeq" id="WP_132322260.1">
    <property type="nucleotide sequence ID" value="NZ_FWZT01000018.1"/>
</dbReference>
<dbReference type="AlphaFoldDB" id="A0A1Y6CD61"/>
<organism evidence="2 3">
    <name type="scientific">Pseudobacteriovorax antillogorgiicola</name>
    <dbReference type="NCBI Taxonomy" id="1513793"/>
    <lineage>
        <taxon>Bacteria</taxon>
        <taxon>Pseudomonadati</taxon>
        <taxon>Bdellovibrionota</taxon>
        <taxon>Oligoflexia</taxon>
        <taxon>Oligoflexales</taxon>
        <taxon>Pseudobacteriovoracaceae</taxon>
        <taxon>Pseudobacteriovorax</taxon>
    </lineage>
</organism>
<name>A0A1Y6CD61_9BACT</name>
<dbReference type="Proteomes" id="UP000192907">
    <property type="component" value="Unassembled WGS sequence"/>
</dbReference>
<protein>
    <recommendedName>
        <fullName evidence="4">DUF4360 domain-containing protein</fullName>
    </recommendedName>
</protein>
<proteinExistence type="predicted"/>
<reference evidence="3" key="1">
    <citation type="submission" date="2017-04" db="EMBL/GenBank/DDBJ databases">
        <authorList>
            <person name="Varghese N."/>
            <person name="Submissions S."/>
        </authorList>
    </citation>
    <scope>NUCLEOTIDE SEQUENCE [LARGE SCALE GENOMIC DNA]</scope>
    <source>
        <strain evidence="3">RKEM611</strain>
    </source>
</reference>
<feature type="chain" id="PRO_5011966607" description="DUF4360 domain-containing protein" evidence="1">
    <location>
        <begin position="22"/>
        <end position="232"/>
    </location>
</feature>
<keyword evidence="1" id="KW-0732">Signal</keyword>
<evidence type="ECO:0000313" key="2">
    <source>
        <dbReference type="EMBL" id="SMF57279.1"/>
    </source>
</evidence>
<dbReference type="STRING" id="1513793.SAMN06296036_118118"/>
<dbReference type="EMBL" id="FWZT01000018">
    <property type="protein sequence ID" value="SMF57279.1"/>
    <property type="molecule type" value="Genomic_DNA"/>
</dbReference>
<keyword evidence="3" id="KW-1185">Reference proteome</keyword>
<evidence type="ECO:0000256" key="1">
    <source>
        <dbReference type="SAM" id="SignalP"/>
    </source>
</evidence>
<gene>
    <name evidence="2" type="ORF">SAMN06296036_118118</name>
</gene>
<evidence type="ECO:0000313" key="3">
    <source>
        <dbReference type="Proteomes" id="UP000192907"/>
    </source>
</evidence>
<accession>A0A1Y6CD61</accession>
<sequence length="232" mass="25633">MLKLSSAMLMGASLICSSVFAQSSDPVVEVVGASIEGGDCKVKDAEFKPVVEINGNGASVSFIFSNYKSISTDIENPFSTCDFRTTFKFPDGITGSLTRVEYRGVASGQGTEDQVSVAGITREYSWIGSRVRDVRSDVFGFDERRNAQIIQSEAEEVEAPQFFNPRFFVLDEIKKAVIAPCFFNERTLVWNSTLFTQEPFDAPDNLIPTQIELTSVDVSSEIKFFVEFKACS</sequence>
<feature type="signal peptide" evidence="1">
    <location>
        <begin position="1"/>
        <end position="21"/>
    </location>
</feature>